<accession>A0A8B8ZM46</accession>
<protein>
    <submittedName>
        <fullName evidence="2">Fibroin heavy chain-like</fullName>
    </submittedName>
</protein>
<dbReference type="GeneID" id="120106353"/>
<name>A0A8B8ZM46_PHODC</name>
<dbReference type="RefSeq" id="XP_038975281.1">
    <property type="nucleotide sequence ID" value="XM_039119353.1"/>
</dbReference>
<reference evidence="2" key="1">
    <citation type="submission" date="2025-08" db="UniProtKB">
        <authorList>
            <consortium name="RefSeq"/>
        </authorList>
    </citation>
    <scope>IDENTIFICATION</scope>
    <source>
        <tissue evidence="2">Young leaves</tissue>
    </source>
</reference>
<dbReference type="KEGG" id="pda:120106353"/>
<dbReference type="Proteomes" id="UP000228380">
    <property type="component" value="Unplaced"/>
</dbReference>
<evidence type="ECO:0000313" key="2">
    <source>
        <dbReference type="RefSeq" id="XP_038975281.1"/>
    </source>
</evidence>
<gene>
    <name evidence="2" type="primary">LOC120106353</name>
</gene>
<organism evidence="1 2">
    <name type="scientific">Phoenix dactylifera</name>
    <name type="common">Date palm</name>
    <dbReference type="NCBI Taxonomy" id="42345"/>
    <lineage>
        <taxon>Eukaryota</taxon>
        <taxon>Viridiplantae</taxon>
        <taxon>Streptophyta</taxon>
        <taxon>Embryophyta</taxon>
        <taxon>Tracheophyta</taxon>
        <taxon>Spermatophyta</taxon>
        <taxon>Magnoliopsida</taxon>
        <taxon>Liliopsida</taxon>
        <taxon>Arecaceae</taxon>
        <taxon>Coryphoideae</taxon>
        <taxon>Phoeniceae</taxon>
        <taxon>Phoenix</taxon>
    </lineage>
</organism>
<dbReference type="AlphaFoldDB" id="A0A8B8ZM46"/>
<evidence type="ECO:0000313" key="1">
    <source>
        <dbReference type="Proteomes" id="UP000228380"/>
    </source>
</evidence>
<sequence>MAGCGWVAAVAGRPHGMAAGHGWLWQGCWHGMAAAGAGRVEWLGCRLLAGGMAGCRLLAGWHGLWQAGQGMGVAVGPWTWLQQAGQAEQGAGRAGMALGRRQDKAGHGCRLAGHGLALAGHGHGLAGLAGAGWPWPGAGQARAWPWQALGRWPGRPGRRAWRWQAAGSRAWAARLLAGRWQGPGTGWAHGLAGAPAWALQAGMGVHRVWQAGRMAWQAWQAARRAAWPWPGWLAMAWHWAGQGMALAGHGHGLAGLWRAAGARQDARGRGRAPGGAAGCGTGAEARRAQGARQALQVRQAACAVAGRPHGMAAGHGWLWQGCWHGMAAAGAGRVEWLGCRLLAGGMAGCRLLAGWHGLWQAGQGMGVAVGPWTWLQQAGQAEQGAGRAGMALGRRQDKAGHGCRLAGHGLALAGHGHGLAGLAGAGWPWPGAGQARAWPWQALGRWPGRPGRRAWRWQAAGGRAWAARLLAGRWQGPGTGGAHGLAGAPAWALQAGMGVHRVWQAGRMAGRLGRRPGGRHGLGRAGWPWPGTGQARAWPWQGMATVDMAFPPYINFTRLYKLLSYLQTRSSDSGLDYSMADALHGLRTIGSAKYNVDLEC</sequence>
<keyword evidence="1" id="KW-1185">Reference proteome</keyword>
<proteinExistence type="predicted"/>